<gene>
    <name evidence="1" type="ORF">J0J69_03650</name>
    <name evidence="2" type="ORF">J0J70_09995</name>
</gene>
<proteinExistence type="predicted"/>
<dbReference type="EMBL" id="CP071250">
    <property type="protein sequence ID" value="UUF07940.1"/>
    <property type="molecule type" value="Genomic_DNA"/>
</dbReference>
<keyword evidence="3" id="KW-1185">Reference proteome</keyword>
<name>A0A9Q9CG40_9FIRM</name>
<evidence type="ECO:0000313" key="2">
    <source>
        <dbReference type="EMBL" id="UUF07940.1"/>
    </source>
</evidence>
<protein>
    <submittedName>
        <fullName evidence="2">Uncharacterized protein</fullName>
    </submittedName>
</protein>
<sequence>MQAEWKIQLNTKVYGCYQQQLTMDEDNQTRLATKEEQQTFLNDLMTIELDDLKDAYLIERIDIFREHLKALNFNIEFFHAWNEVSANSYTEYTKIEHQEDKEIIACYKVITTQGLSDNHEIIDIVGALEPIEPTKYEVAKDSKIGSIKLQLLDMGITEMKA</sequence>
<evidence type="ECO:0000313" key="3">
    <source>
        <dbReference type="Proteomes" id="UP001058016"/>
    </source>
</evidence>
<dbReference type="RefSeq" id="WP_055274909.1">
    <property type="nucleotide sequence ID" value="NZ_CP071249.1"/>
</dbReference>
<dbReference type="EMBL" id="CP071249">
    <property type="protein sequence ID" value="UUF06687.1"/>
    <property type="molecule type" value="Genomic_DNA"/>
</dbReference>
<dbReference type="Proteomes" id="UP001058072">
    <property type="component" value="Chromosome"/>
</dbReference>
<evidence type="ECO:0000313" key="4">
    <source>
        <dbReference type="Proteomes" id="UP001058072"/>
    </source>
</evidence>
<reference evidence="2 3" key="1">
    <citation type="submission" date="2021-03" db="EMBL/GenBank/DDBJ databases">
        <title>Comparative Genomics and Metabolomics in the genus Turicibacter.</title>
        <authorList>
            <person name="Maki J."/>
            <person name="Looft T."/>
        </authorList>
    </citation>
    <scope>NUCLEOTIDE SEQUENCE</scope>
    <source>
        <strain evidence="2">ISU324</strain>
        <strain evidence="1 3">MMM721</strain>
    </source>
</reference>
<accession>A0A9Q9CG40</accession>
<organism evidence="2 4">
    <name type="scientific">Turicibacter bilis</name>
    <dbReference type="NCBI Taxonomy" id="2735723"/>
    <lineage>
        <taxon>Bacteria</taxon>
        <taxon>Bacillati</taxon>
        <taxon>Bacillota</taxon>
        <taxon>Erysipelotrichia</taxon>
        <taxon>Erysipelotrichales</taxon>
        <taxon>Turicibacteraceae</taxon>
        <taxon>Turicibacter</taxon>
    </lineage>
</organism>
<evidence type="ECO:0000313" key="1">
    <source>
        <dbReference type="EMBL" id="UUF06687.1"/>
    </source>
</evidence>
<dbReference type="AlphaFoldDB" id="A0A9Q9CG40"/>
<dbReference type="Proteomes" id="UP001058016">
    <property type="component" value="Chromosome"/>
</dbReference>